<dbReference type="InterPro" id="IPR056884">
    <property type="entry name" value="NPHP3-like_N"/>
</dbReference>
<accession>A0A0W0EZ97</accession>
<dbReference type="Proteomes" id="UP000054988">
    <property type="component" value="Unassembled WGS sequence"/>
</dbReference>
<sequence length="765" mass="86396">MFPNARGFNIHGGQFNNVGRDQMINTYYSTSPLDALYDVIKDVGASLDSETRYPPPQCHPGTRKAVLKLLVEWMHDTSPSRRMLWLYGPAGAGKSAIAQTIAETALAENILVASFFFSRSDPNRNNPRHIFLSIAYELTQSIPELREPIKQAIRKNLTILRGNLENQFTKLILEPCRSLPQVVRRRRGLLVVDGLDECDGGPAQQRVLRIMSTALPEEMPYQTLLCSRPEPAIREFFNTNVFRPFLRRVALDDTFEPSNDIRTFLNSEFTRIHQSLRNSHIQFPDPWPAPGVVDELVQKASGQFIYATTVVKFVDDEYSNPCTQLELVLHPSPHPDPESPSPFYDLDILYHQILATNHQHSKLQKILQAIVSITLFNRNQRVKLKLTPQHIGALLLLPGEVISTLRGMHSILHINGPDDEIHILHASFGDFLHDKGQSNDFYVGNKKNQWSFLACQMLHAIDYYGQLCGGYEERLNDTQSNVLIVAWCHWGYCCKSGLNDKVINALQNTNFTTILRSHIQQGIEMLSRGCSYLKPDKTWVLQFFMQCEQLLRSIRSQVDQRKYTGIKQYFSDYIRGFCIQITPQPNITDAESLDGVVTALVKLLLLNGWDDSQNNAKTNHHLIGTLKPEYFQTLSVGNNCHCTQEPSALTCLILPCTESTLDNVYHVQFSVAIRSPVCISAILATSKGPPTMASGEWEEGFFILMILNVGGPFPELLDLIPSKIPPILPVEAKNGILEWLQSLSPEYTSQTAPLIDQVQAVETWT</sequence>
<feature type="domain" description="NACHT" evidence="2">
    <location>
        <begin position="82"/>
        <end position="197"/>
    </location>
</feature>
<dbReference type="InterPro" id="IPR027417">
    <property type="entry name" value="P-loop_NTPase"/>
</dbReference>
<dbReference type="Pfam" id="PF24883">
    <property type="entry name" value="NPHP3_N"/>
    <property type="match status" value="1"/>
</dbReference>
<dbReference type="PANTHER" id="PTHR10039:SF14">
    <property type="entry name" value="NACHT DOMAIN-CONTAINING PROTEIN"/>
    <property type="match status" value="1"/>
</dbReference>
<evidence type="ECO:0000259" key="2">
    <source>
        <dbReference type="PROSITE" id="PS50837"/>
    </source>
</evidence>
<evidence type="ECO:0000313" key="4">
    <source>
        <dbReference type="Proteomes" id="UP000054988"/>
    </source>
</evidence>
<protein>
    <recommendedName>
        <fullName evidence="2">NACHT domain-containing protein</fullName>
    </recommendedName>
</protein>
<dbReference type="PROSITE" id="PS50837">
    <property type="entry name" value="NACHT"/>
    <property type="match status" value="1"/>
</dbReference>
<evidence type="ECO:0000313" key="3">
    <source>
        <dbReference type="EMBL" id="KTB29349.1"/>
    </source>
</evidence>
<name>A0A0W0EZ97_MONRR</name>
<dbReference type="InterPro" id="IPR007111">
    <property type="entry name" value="NACHT_NTPase"/>
</dbReference>
<comment type="caution">
    <text evidence="3">The sequence shown here is derived from an EMBL/GenBank/DDBJ whole genome shotgun (WGS) entry which is preliminary data.</text>
</comment>
<proteinExistence type="predicted"/>
<dbReference type="SUPFAM" id="SSF52540">
    <property type="entry name" value="P-loop containing nucleoside triphosphate hydrolases"/>
    <property type="match status" value="1"/>
</dbReference>
<dbReference type="CDD" id="cd01120">
    <property type="entry name" value="RecA-like_superfamily"/>
    <property type="match status" value="1"/>
</dbReference>
<dbReference type="EMBL" id="LATX01002435">
    <property type="protein sequence ID" value="KTB29349.1"/>
    <property type="molecule type" value="Genomic_DNA"/>
</dbReference>
<reference evidence="3 4" key="1">
    <citation type="submission" date="2015-12" db="EMBL/GenBank/DDBJ databases">
        <title>Draft genome sequence of Moniliophthora roreri, the causal agent of frosty pod rot of cacao.</title>
        <authorList>
            <person name="Aime M.C."/>
            <person name="Diaz-Valderrama J.R."/>
            <person name="Kijpornyongpan T."/>
            <person name="Phillips-Mora W."/>
        </authorList>
    </citation>
    <scope>NUCLEOTIDE SEQUENCE [LARGE SCALE GENOMIC DNA]</scope>
    <source>
        <strain evidence="3 4">MCA 2952</strain>
    </source>
</reference>
<dbReference type="AlphaFoldDB" id="A0A0W0EZ97"/>
<evidence type="ECO:0000256" key="1">
    <source>
        <dbReference type="ARBA" id="ARBA00022737"/>
    </source>
</evidence>
<gene>
    <name evidence="3" type="ORF">WG66_18109</name>
</gene>
<organism evidence="3 4">
    <name type="scientific">Moniliophthora roreri</name>
    <name type="common">Frosty pod rot fungus</name>
    <name type="synonym">Monilia roreri</name>
    <dbReference type="NCBI Taxonomy" id="221103"/>
    <lineage>
        <taxon>Eukaryota</taxon>
        <taxon>Fungi</taxon>
        <taxon>Dikarya</taxon>
        <taxon>Basidiomycota</taxon>
        <taxon>Agaricomycotina</taxon>
        <taxon>Agaricomycetes</taxon>
        <taxon>Agaricomycetidae</taxon>
        <taxon>Agaricales</taxon>
        <taxon>Marasmiineae</taxon>
        <taxon>Marasmiaceae</taxon>
        <taxon>Moniliophthora</taxon>
    </lineage>
</organism>
<dbReference type="PANTHER" id="PTHR10039">
    <property type="entry name" value="AMELOGENIN"/>
    <property type="match status" value="1"/>
</dbReference>
<dbReference type="Gene3D" id="3.40.50.300">
    <property type="entry name" value="P-loop containing nucleotide triphosphate hydrolases"/>
    <property type="match status" value="1"/>
</dbReference>
<keyword evidence="1" id="KW-0677">Repeat</keyword>
<dbReference type="eggNOG" id="ENOG502QWK4">
    <property type="taxonomic scope" value="Eukaryota"/>
</dbReference>